<evidence type="ECO:0000313" key="9">
    <source>
        <dbReference type="EMBL" id="CAL1590974.1"/>
    </source>
</evidence>
<dbReference type="SUPFAM" id="SSF48726">
    <property type="entry name" value="Immunoglobulin"/>
    <property type="match status" value="1"/>
</dbReference>
<dbReference type="Gene3D" id="2.60.40.10">
    <property type="entry name" value="Immunoglobulins"/>
    <property type="match status" value="1"/>
</dbReference>
<keyword evidence="3" id="KW-0472">Membrane</keyword>
<dbReference type="GO" id="GO:0050863">
    <property type="term" value="P:regulation of T cell activation"/>
    <property type="evidence" value="ECO:0007669"/>
    <property type="project" value="UniProtKB-ARBA"/>
</dbReference>
<keyword evidence="2 7" id="KW-0732">Signal</keyword>
<evidence type="ECO:0000313" key="10">
    <source>
        <dbReference type="Proteomes" id="UP001497482"/>
    </source>
</evidence>
<dbReference type="InterPro" id="IPR003599">
    <property type="entry name" value="Ig_sub"/>
</dbReference>
<dbReference type="InterPro" id="IPR007110">
    <property type="entry name" value="Ig-like_dom"/>
</dbReference>
<dbReference type="GO" id="GO:1903037">
    <property type="term" value="P:regulation of leukocyte cell-cell adhesion"/>
    <property type="evidence" value="ECO:0007669"/>
    <property type="project" value="UniProtKB-ARBA"/>
</dbReference>
<feature type="signal peptide" evidence="7">
    <location>
        <begin position="1"/>
        <end position="21"/>
    </location>
</feature>
<comment type="subcellular location">
    <subcellularLocation>
        <location evidence="1">Membrane</location>
    </subcellularLocation>
</comment>
<dbReference type="GO" id="GO:0005102">
    <property type="term" value="F:signaling receptor binding"/>
    <property type="evidence" value="ECO:0007669"/>
    <property type="project" value="TreeGrafter"/>
</dbReference>
<dbReference type="Proteomes" id="UP001497482">
    <property type="component" value="Chromosome 19"/>
</dbReference>
<evidence type="ECO:0000256" key="6">
    <source>
        <dbReference type="ARBA" id="ARBA00023319"/>
    </source>
</evidence>
<dbReference type="GO" id="GO:0009897">
    <property type="term" value="C:external side of plasma membrane"/>
    <property type="evidence" value="ECO:0007669"/>
    <property type="project" value="TreeGrafter"/>
</dbReference>
<name>A0AAV2KS44_KNICA</name>
<evidence type="ECO:0000256" key="4">
    <source>
        <dbReference type="ARBA" id="ARBA00023157"/>
    </source>
</evidence>
<dbReference type="SMART" id="SM00409">
    <property type="entry name" value="IG"/>
    <property type="match status" value="1"/>
</dbReference>
<protein>
    <recommendedName>
        <fullName evidence="8">Ig-like domain-containing protein</fullName>
    </recommendedName>
</protein>
<evidence type="ECO:0000256" key="3">
    <source>
        <dbReference type="ARBA" id="ARBA00023136"/>
    </source>
</evidence>
<gene>
    <name evidence="9" type="ORF">KC01_LOCUS20396</name>
</gene>
<dbReference type="PROSITE" id="PS50835">
    <property type="entry name" value="IG_LIKE"/>
    <property type="match status" value="1"/>
</dbReference>
<dbReference type="InterPro" id="IPR050504">
    <property type="entry name" value="IgSF_BTN/MOG"/>
</dbReference>
<evidence type="ECO:0000256" key="7">
    <source>
        <dbReference type="SAM" id="SignalP"/>
    </source>
</evidence>
<accession>A0AAV2KS44</accession>
<reference evidence="9 10" key="1">
    <citation type="submission" date="2024-04" db="EMBL/GenBank/DDBJ databases">
        <authorList>
            <person name="Waldvogel A.-M."/>
            <person name="Schoenle A."/>
        </authorList>
    </citation>
    <scope>NUCLEOTIDE SEQUENCE [LARGE SCALE GENOMIC DNA]</scope>
</reference>
<keyword evidence="10" id="KW-1185">Reference proteome</keyword>
<dbReference type="AlphaFoldDB" id="A0AAV2KS44"/>
<sequence>MDAYYLLFWLQVCMNAWLSQAATENFLVSVTSNMSVHTMQTTILPCWLSPPQSAEDMEVNWFHSKFDTPIMLYKDKTINNASRPASYSDRVSFGHKDASSTGLKAGDVSLKLVNVTTADAGEYTCYVSSDKHHDHASLNLFVSQTGVEPLLTAVVNEVDKMNVSCESEGWYPKPLLHCMLVLGADPFSKHASNEDPSESEKLLDTDYKYVNIDLEKNGNESILIKNNRLRESCDAAEKESRVTCATAAFLSSRV</sequence>
<proteinExistence type="predicted"/>
<keyword evidence="4" id="KW-1015">Disulfide bond</keyword>
<evidence type="ECO:0000256" key="1">
    <source>
        <dbReference type="ARBA" id="ARBA00004370"/>
    </source>
</evidence>
<dbReference type="InterPro" id="IPR013783">
    <property type="entry name" value="Ig-like_fold"/>
</dbReference>
<organism evidence="9 10">
    <name type="scientific">Knipowitschia caucasica</name>
    <name type="common">Caucasian dwarf goby</name>
    <name type="synonym">Pomatoschistus caucasicus</name>
    <dbReference type="NCBI Taxonomy" id="637954"/>
    <lineage>
        <taxon>Eukaryota</taxon>
        <taxon>Metazoa</taxon>
        <taxon>Chordata</taxon>
        <taxon>Craniata</taxon>
        <taxon>Vertebrata</taxon>
        <taxon>Euteleostomi</taxon>
        <taxon>Actinopterygii</taxon>
        <taxon>Neopterygii</taxon>
        <taxon>Teleostei</taxon>
        <taxon>Neoteleostei</taxon>
        <taxon>Acanthomorphata</taxon>
        <taxon>Gobiaria</taxon>
        <taxon>Gobiiformes</taxon>
        <taxon>Gobioidei</taxon>
        <taxon>Gobiidae</taxon>
        <taxon>Gobiinae</taxon>
        <taxon>Knipowitschia</taxon>
    </lineage>
</organism>
<dbReference type="EMBL" id="OZ035841">
    <property type="protein sequence ID" value="CAL1590974.1"/>
    <property type="molecule type" value="Genomic_DNA"/>
</dbReference>
<dbReference type="PANTHER" id="PTHR24100:SF149">
    <property type="entry name" value="BG-LIKE ANTIGEN 1-RELATED"/>
    <property type="match status" value="1"/>
</dbReference>
<dbReference type="GO" id="GO:0001817">
    <property type="term" value="P:regulation of cytokine production"/>
    <property type="evidence" value="ECO:0007669"/>
    <property type="project" value="TreeGrafter"/>
</dbReference>
<keyword evidence="6" id="KW-0393">Immunoglobulin domain</keyword>
<dbReference type="InterPro" id="IPR013106">
    <property type="entry name" value="Ig_V-set"/>
</dbReference>
<feature type="chain" id="PRO_5043842015" description="Ig-like domain-containing protein" evidence="7">
    <location>
        <begin position="22"/>
        <end position="254"/>
    </location>
</feature>
<dbReference type="InterPro" id="IPR036179">
    <property type="entry name" value="Ig-like_dom_sf"/>
</dbReference>
<feature type="domain" description="Ig-like" evidence="8">
    <location>
        <begin position="24"/>
        <end position="139"/>
    </location>
</feature>
<keyword evidence="5" id="KW-0325">Glycoprotein</keyword>
<dbReference type="Pfam" id="PF07686">
    <property type="entry name" value="V-set"/>
    <property type="match status" value="1"/>
</dbReference>
<evidence type="ECO:0000259" key="8">
    <source>
        <dbReference type="PROSITE" id="PS50835"/>
    </source>
</evidence>
<dbReference type="GO" id="GO:0050852">
    <property type="term" value="P:T cell receptor signaling pathway"/>
    <property type="evidence" value="ECO:0007669"/>
    <property type="project" value="TreeGrafter"/>
</dbReference>
<dbReference type="PANTHER" id="PTHR24100">
    <property type="entry name" value="BUTYROPHILIN"/>
    <property type="match status" value="1"/>
</dbReference>
<evidence type="ECO:0000256" key="2">
    <source>
        <dbReference type="ARBA" id="ARBA00022729"/>
    </source>
</evidence>
<evidence type="ECO:0000256" key="5">
    <source>
        <dbReference type="ARBA" id="ARBA00023180"/>
    </source>
</evidence>
<dbReference type="SMART" id="SM00406">
    <property type="entry name" value="IGv"/>
    <property type="match status" value="1"/>
</dbReference>
<dbReference type="FunFam" id="2.60.40.10:FF:000142">
    <property type="entry name" value="V-set domain-containing T-cell activation inhibitor 1"/>
    <property type="match status" value="1"/>
</dbReference>